<keyword evidence="8 12" id="KW-0472">Membrane</keyword>
<sequence length="305" mass="35102">MLTVMDIVILSIDLFSVVVSVPGHLFVMLVNLQDWTKNVKFHLNDQLIFCISLFSFVHGIVKICSDFSFCLDMGYITIDDKSYISVVLSTVSFCVLWYCTWLSLYFCLKIVNFNQGFYMYLQKNFHKMFPWIHIMSTMGSFLASLPVTWDITEHSSNSTNCAENQNLFLLVSNGKSLKVIMVVSFVAFLLFFSSSLSIIISLYRHIKRMKTNMQSLSYTSSDVHVRVTETVAALFAANAVYYFTLLLCAFLQDFYIWQFVIAIILSLTRAPRPIILIRANKKLEIRLRQWLHCCACIISTSNNSE</sequence>
<reference evidence="15" key="1">
    <citation type="submission" date="2025-08" db="UniProtKB">
        <authorList>
            <consortium name="RefSeq"/>
        </authorList>
    </citation>
    <scope>IDENTIFICATION</scope>
    <source>
        <strain evidence="15">J_2021</strain>
        <tissue evidence="15">Erythrocytes</tissue>
    </source>
</reference>
<keyword evidence="9 12" id="KW-0675">Receptor</keyword>
<dbReference type="SUPFAM" id="SSF81321">
    <property type="entry name" value="Family A G protein-coupled receptor-like"/>
    <property type="match status" value="1"/>
</dbReference>
<evidence type="ECO:0000256" key="9">
    <source>
        <dbReference type="ARBA" id="ARBA00023170"/>
    </source>
</evidence>
<dbReference type="GO" id="GO:0001580">
    <property type="term" value="P:detection of chemical stimulus involved in sensory perception of bitter taste"/>
    <property type="evidence" value="ECO:0000318"/>
    <property type="project" value="GO_Central"/>
</dbReference>
<evidence type="ECO:0000256" key="12">
    <source>
        <dbReference type="RuleBase" id="RU004424"/>
    </source>
</evidence>
<dbReference type="AlphaFoldDB" id="A0A8J0TJV6"/>
<keyword evidence="14" id="KW-1185">Reference proteome</keyword>
<evidence type="ECO:0000256" key="11">
    <source>
        <dbReference type="RuleBase" id="RU004423"/>
    </source>
</evidence>
<evidence type="ECO:0000256" key="3">
    <source>
        <dbReference type="ARBA" id="ARBA00022480"/>
    </source>
</evidence>
<keyword evidence="10 12" id="KW-0807">Transducer</keyword>
<keyword evidence="6 13" id="KW-1133">Transmembrane helix</keyword>
<evidence type="ECO:0000256" key="13">
    <source>
        <dbReference type="SAM" id="Phobius"/>
    </source>
</evidence>
<dbReference type="GeneID" id="108699315"/>
<dbReference type="RefSeq" id="XP_018086813.1">
    <property type="nucleotide sequence ID" value="XM_018231324.2"/>
</dbReference>
<evidence type="ECO:0000256" key="10">
    <source>
        <dbReference type="ARBA" id="ARBA00023224"/>
    </source>
</evidence>
<dbReference type="InterPro" id="IPR007960">
    <property type="entry name" value="TAS2R"/>
</dbReference>
<feature type="transmembrane region" description="Helical" evidence="13">
    <location>
        <begin position="223"/>
        <end position="243"/>
    </location>
</feature>
<dbReference type="Proteomes" id="UP000186698">
    <property type="component" value="Chromosome 8L"/>
</dbReference>
<dbReference type="GO" id="GO:0004930">
    <property type="term" value="F:G protein-coupled receptor activity"/>
    <property type="evidence" value="ECO:0007669"/>
    <property type="project" value="UniProtKB-KW"/>
</dbReference>
<keyword evidence="4 12" id="KW-0716">Sensory transduction</keyword>
<dbReference type="CTD" id="108699315"/>
<evidence type="ECO:0000256" key="8">
    <source>
        <dbReference type="ARBA" id="ARBA00023136"/>
    </source>
</evidence>
<gene>
    <name evidence="15" type="primary">LOC108699315</name>
</gene>
<dbReference type="PANTHER" id="PTHR11394:SF159">
    <property type="entry name" value="TASTE RECEPTOR TYPE 2"/>
    <property type="match status" value="1"/>
</dbReference>
<dbReference type="GO" id="GO:0033038">
    <property type="term" value="F:bitter taste receptor activity"/>
    <property type="evidence" value="ECO:0000318"/>
    <property type="project" value="GO_Central"/>
</dbReference>
<dbReference type="PANTHER" id="PTHR11394">
    <property type="entry name" value="TASTE RECEPTOR TYPE 2"/>
    <property type="match status" value="1"/>
</dbReference>
<proteinExistence type="inferred from homology"/>
<comment type="subcellular location">
    <subcellularLocation>
        <location evidence="1 12">Membrane</location>
        <topology evidence="1 12">Multi-pass membrane protein</topology>
    </subcellularLocation>
</comment>
<dbReference type="KEGG" id="xla:108699315"/>
<feature type="transmembrane region" description="Helical" evidence="13">
    <location>
        <begin position="12"/>
        <end position="32"/>
    </location>
</feature>
<keyword evidence="3 12" id="KW-0919">Taste</keyword>
<evidence type="ECO:0000256" key="4">
    <source>
        <dbReference type="ARBA" id="ARBA00022606"/>
    </source>
</evidence>
<feature type="transmembrane region" description="Helical" evidence="13">
    <location>
        <begin position="255"/>
        <end position="277"/>
    </location>
</feature>
<feature type="transmembrane region" description="Helical" evidence="13">
    <location>
        <begin position="129"/>
        <end position="149"/>
    </location>
</feature>
<evidence type="ECO:0000256" key="5">
    <source>
        <dbReference type="ARBA" id="ARBA00022692"/>
    </source>
</evidence>
<dbReference type="Pfam" id="PF05296">
    <property type="entry name" value="TAS2R"/>
    <property type="match status" value="1"/>
</dbReference>
<evidence type="ECO:0000256" key="2">
    <source>
        <dbReference type="ARBA" id="ARBA00007376"/>
    </source>
</evidence>
<accession>A0A8J0TJV6</accession>
<comment type="similarity">
    <text evidence="2 11">Belongs to the G-protein coupled receptor T2R family.</text>
</comment>
<evidence type="ECO:0000256" key="1">
    <source>
        <dbReference type="ARBA" id="ARBA00004141"/>
    </source>
</evidence>
<evidence type="ECO:0000256" key="6">
    <source>
        <dbReference type="ARBA" id="ARBA00022989"/>
    </source>
</evidence>
<dbReference type="GO" id="GO:0016020">
    <property type="term" value="C:membrane"/>
    <property type="evidence" value="ECO:0000318"/>
    <property type="project" value="GO_Central"/>
</dbReference>
<organism evidence="14 15">
    <name type="scientific">Xenopus laevis</name>
    <name type="common">African clawed frog</name>
    <dbReference type="NCBI Taxonomy" id="8355"/>
    <lineage>
        <taxon>Eukaryota</taxon>
        <taxon>Metazoa</taxon>
        <taxon>Chordata</taxon>
        <taxon>Craniata</taxon>
        <taxon>Vertebrata</taxon>
        <taxon>Euteleostomi</taxon>
        <taxon>Amphibia</taxon>
        <taxon>Batrachia</taxon>
        <taxon>Anura</taxon>
        <taxon>Pipoidea</taxon>
        <taxon>Pipidae</taxon>
        <taxon>Xenopodinae</taxon>
        <taxon>Xenopus</taxon>
        <taxon>Xenopus</taxon>
    </lineage>
</organism>
<evidence type="ECO:0000313" key="14">
    <source>
        <dbReference type="Proteomes" id="UP000186698"/>
    </source>
</evidence>
<feature type="transmembrane region" description="Helical" evidence="13">
    <location>
        <begin position="179"/>
        <end position="203"/>
    </location>
</feature>
<keyword evidence="5 12" id="KW-0812">Transmembrane</keyword>
<feature type="transmembrane region" description="Helical" evidence="13">
    <location>
        <begin position="83"/>
        <end position="108"/>
    </location>
</feature>
<keyword evidence="7 12" id="KW-0297">G-protein coupled receptor</keyword>
<evidence type="ECO:0000256" key="7">
    <source>
        <dbReference type="ARBA" id="ARBA00023040"/>
    </source>
</evidence>
<name>A0A8J0TJV6_XENLA</name>
<dbReference type="OrthoDB" id="9896661at2759"/>
<evidence type="ECO:0000313" key="15">
    <source>
        <dbReference type="RefSeq" id="XP_018086813.1"/>
    </source>
</evidence>
<protein>
    <recommendedName>
        <fullName evidence="12">Taste receptor type 2</fullName>
    </recommendedName>
</protein>